<dbReference type="PROSITE" id="PS51257">
    <property type="entry name" value="PROKAR_LIPOPROTEIN"/>
    <property type="match status" value="1"/>
</dbReference>
<evidence type="ECO:0000313" key="3">
    <source>
        <dbReference type="Proteomes" id="UP001501000"/>
    </source>
</evidence>
<feature type="chain" id="PRO_5046021259" description="Precorrin-3B C(17)-methyltransferase" evidence="1">
    <location>
        <begin position="26"/>
        <end position="185"/>
    </location>
</feature>
<dbReference type="RefSeq" id="WP_345282885.1">
    <property type="nucleotide sequence ID" value="NZ_BAABAJ010000008.1"/>
</dbReference>
<sequence length="185" mass="18551">MSRPTPRTATGALLLAGLVLLGGCADPTDDPRTSPAASAPQNIRYCPAPMEPPLAPGTPCISQDPDQKYAENHGYRRQAELTPQERAGAQGAAERLGRTLRGLAAKPAGEDEIRAAAAAALGLSPQDVEYRAGAPGPGGLPRDIALGGGTGKVCVNGLIGADGTATAEVAGRTLDGTCLPGLGGH</sequence>
<name>A0ABP7MET9_9ACTN</name>
<comment type="caution">
    <text evidence="2">The sequence shown here is derived from an EMBL/GenBank/DDBJ whole genome shotgun (WGS) entry which is preliminary data.</text>
</comment>
<dbReference type="EMBL" id="BAABAJ010000008">
    <property type="protein sequence ID" value="GAA3919769.1"/>
    <property type="molecule type" value="Genomic_DNA"/>
</dbReference>
<protein>
    <recommendedName>
        <fullName evidence="4">Precorrin-3B C(17)-methyltransferase</fullName>
    </recommendedName>
</protein>
<reference evidence="3" key="1">
    <citation type="journal article" date="2019" name="Int. J. Syst. Evol. Microbiol.">
        <title>The Global Catalogue of Microorganisms (GCM) 10K type strain sequencing project: providing services to taxonomists for standard genome sequencing and annotation.</title>
        <authorList>
            <consortium name="The Broad Institute Genomics Platform"/>
            <consortium name="The Broad Institute Genome Sequencing Center for Infectious Disease"/>
            <person name="Wu L."/>
            <person name="Ma J."/>
        </authorList>
    </citation>
    <scope>NUCLEOTIDE SEQUENCE [LARGE SCALE GENOMIC DNA]</scope>
    <source>
        <strain evidence="3">JCM 16956</strain>
    </source>
</reference>
<proteinExistence type="predicted"/>
<keyword evidence="3" id="KW-1185">Reference proteome</keyword>
<evidence type="ECO:0000256" key="1">
    <source>
        <dbReference type="SAM" id="SignalP"/>
    </source>
</evidence>
<feature type="signal peptide" evidence="1">
    <location>
        <begin position="1"/>
        <end position="25"/>
    </location>
</feature>
<keyword evidence="1" id="KW-0732">Signal</keyword>
<gene>
    <name evidence="2" type="ORF">GCM10022244_31090</name>
</gene>
<evidence type="ECO:0000313" key="2">
    <source>
        <dbReference type="EMBL" id="GAA3919769.1"/>
    </source>
</evidence>
<organism evidence="2 3">
    <name type="scientific">Streptomyces gulbargensis</name>
    <dbReference type="NCBI Taxonomy" id="364901"/>
    <lineage>
        <taxon>Bacteria</taxon>
        <taxon>Bacillati</taxon>
        <taxon>Actinomycetota</taxon>
        <taxon>Actinomycetes</taxon>
        <taxon>Kitasatosporales</taxon>
        <taxon>Streptomycetaceae</taxon>
        <taxon>Streptomyces</taxon>
    </lineage>
</organism>
<evidence type="ECO:0008006" key="4">
    <source>
        <dbReference type="Google" id="ProtNLM"/>
    </source>
</evidence>
<accession>A0ABP7MET9</accession>
<dbReference type="Proteomes" id="UP001501000">
    <property type="component" value="Unassembled WGS sequence"/>
</dbReference>